<dbReference type="GeneID" id="5125465"/>
<dbReference type="eggNOG" id="ENOG502S1WJ">
    <property type="taxonomic scope" value="Eukaryota"/>
</dbReference>
<evidence type="ECO:0000313" key="2">
    <source>
        <dbReference type="Proteomes" id="UP000001997"/>
    </source>
</evidence>
<dbReference type="STRING" id="294746.A5DMB5"/>
<evidence type="ECO:0000313" key="1">
    <source>
        <dbReference type="EMBL" id="EDK40318.2"/>
    </source>
</evidence>
<organism evidence="1 2">
    <name type="scientific">Meyerozyma guilliermondii (strain ATCC 6260 / CBS 566 / DSM 6381 / JCM 1539 / NBRC 10279 / NRRL Y-324)</name>
    <name type="common">Yeast</name>
    <name type="synonym">Candida guilliermondii</name>
    <dbReference type="NCBI Taxonomy" id="294746"/>
    <lineage>
        <taxon>Eukaryota</taxon>
        <taxon>Fungi</taxon>
        <taxon>Dikarya</taxon>
        <taxon>Ascomycota</taxon>
        <taxon>Saccharomycotina</taxon>
        <taxon>Pichiomycetes</taxon>
        <taxon>Debaryomycetaceae</taxon>
        <taxon>Meyerozyma</taxon>
    </lineage>
</organism>
<proteinExistence type="predicted"/>
<dbReference type="OrthoDB" id="4703at2759"/>
<name>A5DMB5_PICGU</name>
<dbReference type="RefSeq" id="XP_001483687.2">
    <property type="nucleotide sequence ID" value="XM_001483637.1"/>
</dbReference>
<gene>
    <name evidence="1" type="ORF">PGUG_04416</name>
</gene>
<dbReference type="InParanoid" id="A5DMB5"/>
<dbReference type="HOGENOM" id="CLU_869079_0_0_1"/>
<keyword evidence="2" id="KW-1185">Reference proteome</keyword>
<accession>A5DMB5</accession>
<dbReference type="EMBL" id="CH408159">
    <property type="protein sequence ID" value="EDK40318.2"/>
    <property type="molecule type" value="Genomic_DNA"/>
</dbReference>
<dbReference type="Proteomes" id="UP000001997">
    <property type="component" value="Unassembled WGS sequence"/>
</dbReference>
<reference evidence="1 2" key="1">
    <citation type="journal article" date="2009" name="Nature">
        <title>Evolution of pathogenicity and sexual reproduction in eight Candida genomes.</title>
        <authorList>
            <person name="Butler G."/>
            <person name="Rasmussen M.D."/>
            <person name="Lin M.F."/>
            <person name="Santos M.A."/>
            <person name="Sakthikumar S."/>
            <person name="Munro C.A."/>
            <person name="Rheinbay E."/>
            <person name="Grabherr M."/>
            <person name="Forche A."/>
            <person name="Reedy J.L."/>
            <person name="Agrafioti I."/>
            <person name="Arnaud M.B."/>
            <person name="Bates S."/>
            <person name="Brown A.J."/>
            <person name="Brunke S."/>
            <person name="Costanzo M.C."/>
            <person name="Fitzpatrick D.A."/>
            <person name="de Groot P.W."/>
            <person name="Harris D."/>
            <person name="Hoyer L.L."/>
            <person name="Hube B."/>
            <person name="Klis F.M."/>
            <person name="Kodira C."/>
            <person name="Lennard N."/>
            <person name="Logue M.E."/>
            <person name="Martin R."/>
            <person name="Neiman A.M."/>
            <person name="Nikolaou E."/>
            <person name="Quail M.A."/>
            <person name="Quinn J."/>
            <person name="Santos M.C."/>
            <person name="Schmitzberger F.F."/>
            <person name="Sherlock G."/>
            <person name="Shah P."/>
            <person name="Silverstein K.A."/>
            <person name="Skrzypek M.S."/>
            <person name="Soll D."/>
            <person name="Staggs R."/>
            <person name="Stansfield I."/>
            <person name="Stumpf M.P."/>
            <person name="Sudbery P.E."/>
            <person name="Srikantha T."/>
            <person name="Zeng Q."/>
            <person name="Berman J."/>
            <person name="Berriman M."/>
            <person name="Heitman J."/>
            <person name="Gow N.A."/>
            <person name="Lorenz M.C."/>
            <person name="Birren B.W."/>
            <person name="Kellis M."/>
            <person name="Cuomo C.A."/>
        </authorList>
    </citation>
    <scope>NUCLEOTIDE SEQUENCE [LARGE SCALE GENOMIC DNA]</scope>
    <source>
        <strain evidence="2">ATCC 6260 / CBS 566 / DSM 6381 / JCM 1539 / NBRC 10279 / NRRL Y-324</strain>
    </source>
</reference>
<dbReference type="VEuPathDB" id="FungiDB:PGUG_04416"/>
<dbReference type="KEGG" id="pgu:PGUG_04416"/>
<sequence>MTKFGAVNQLSFLPFLSADPILRILGGLCADGRLRFLKISTHDKYAVVESPSLVYELLDYRTPSGTVSFTSYDYLGPDKIIGGFSDGSMAEFIIPNLNDSLYNTPSYVQAISDTAITAVSVAEPTPGKFFVSVNTTGSLGFVFEYGNFVHGRVDSSPTNSFLKPVAHPFLKIFVSCDSTDSISYSFVRHPQEKSSSVLKVDGAVTALHTPEFVGHPLALCGTSFGEVHVINVCRKILNGTKSTSKTLVPMRLWKLWKEDDTLKLYGDFDVVPSEKVTRIAATPTDIVFSSLAWNETILGGATYAAGTLSGLLVVERLVVK</sequence>
<dbReference type="AlphaFoldDB" id="A5DMB5"/>
<protein>
    <submittedName>
        <fullName evidence="1">Uncharacterized protein</fullName>
    </submittedName>
</protein>